<dbReference type="SFLD" id="SFLDS00019">
    <property type="entry name" value="Glutathione_Transferase_(cytos"/>
    <property type="match status" value="2"/>
</dbReference>
<dbReference type="EMBL" id="CAJVCH010047808">
    <property type="protein sequence ID" value="CAG7717678.1"/>
    <property type="molecule type" value="Genomic_DNA"/>
</dbReference>
<sequence>MTEYTFTYFDARGIAESVRYILAYSGANWKENRIPVIAPGQSPIPDEVKARLRFGQIPLLEFDGKRLVQSQAISRYLAKQFKLTGKDEFEAAQCDEIVDAVKDAQQIFRAPYLEKDEVKKAEALKYTFTYYDARGLGEPARLILAYGGANWKDNRVALITPAESPIPEDIKTRLRFGQVPLLEFDGKRLVQSQAIFRYLAKQFNLVGKDEFEAAQCDEIVDAIKDVLQVFMMAFHEKDEAKKAEGLKAA</sequence>
<dbReference type="GO" id="GO:0004364">
    <property type="term" value="F:glutathione transferase activity"/>
    <property type="evidence" value="ECO:0007669"/>
    <property type="project" value="UniProtKB-EC"/>
</dbReference>
<feature type="non-terminal residue" evidence="6">
    <location>
        <position position="1"/>
    </location>
</feature>
<dbReference type="EC" id="2.5.1.18" evidence="1"/>
<dbReference type="InterPro" id="IPR004045">
    <property type="entry name" value="Glutathione_S-Trfase_N"/>
</dbReference>
<evidence type="ECO:0000313" key="6">
    <source>
        <dbReference type="EMBL" id="CAG7717678.1"/>
    </source>
</evidence>
<dbReference type="Pfam" id="PF02798">
    <property type="entry name" value="GST_N"/>
    <property type="match status" value="2"/>
</dbReference>
<dbReference type="GO" id="GO:0006749">
    <property type="term" value="P:glutathione metabolic process"/>
    <property type="evidence" value="ECO:0007669"/>
    <property type="project" value="TreeGrafter"/>
</dbReference>
<comment type="caution">
    <text evidence="6">The sequence shown here is derived from an EMBL/GenBank/DDBJ whole genome shotgun (WGS) entry which is preliminary data.</text>
</comment>
<gene>
    <name evidence="6" type="ORF">AFUS01_LOCUS7119</name>
</gene>
<dbReference type="OrthoDB" id="414243at2759"/>
<dbReference type="AlphaFoldDB" id="A0A8J2NQ81"/>
<proteinExistence type="inferred from homology"/>
<evidence type="ECO:0000256" key="2">
    <source>
        <dbReference type="ARBA" id="ARBA00022679"/>
    </source>
</evidence>
<dbReference type="PANTHER" id="PTHR11571:SF224">
    <property type="entry name" value="HEMATOPOIETIC PROSTAGLANDIN D SYNTHASE"/>
    <property type="match status" value="1"/>
</dbReference>
<name>A0A8J2NQ81_9HEXA</name>
<accession>A0A8J2NQ81</accession>
<comment type="similarity">
    <text evidence="3">Belongs to the GST superfamily. Sigma family.</text>
</comment>
<dbReference type="PROSITE" id="PS50404">
    <property type="entry name" value="GST_NTER"/>
    <property type="match status" value="2"/>
</dbReference>
<feature type="domain" description="GST N-terminal" evidence="5">
    <location>
        <begin position="2"/>
        <end position="85"/>
    </location>
</feature>
<comment type="catalytic activity">
    <reaction evidence="4">
        <text>RX + glutathione = an S-substituted glutathione + a halide anion + H(+)</text>
        <dbReference type="Rhea" id="RHEA:16437"/>
        <dbReference type="ChEBI" id="CHEBI:15378"/>
        <dbReference type="ChEBI" id="CHEBI:16042"/>
        <dbReference type="ChEBI" id="CHEBI:17792"/>
        <dbReference type="ChEBI" id="CHEBI:57925"/>
        <dbReference type="ChEBI" id="CHEBI:90779"/>
        <dbReference type="EC" id="2.5.1.18"/>
    </reaction>
</comment>
<evidence type="ECO:0000256" key="3">
    <source>
        <dbReference type="ARBA" id="ARBA00038317"/>
    </source>
</evidence>
<evidence type="ECO:0000313" key="7">
    <source>
        <dbReference type="Proteomes" id="UP000708208"/>
    </source>
</evidence>
<dbReference type="Proteomes" id="UP000708208">
    <property type="component" value="Unassembled WGS sequence"/>
</dbReference>
<evidence type="ECO:0000256" key="1">
    <source>
        <dbReference type="ARBA" id="ARBA00012452"/>
    </source>
</evidence>
<feature type="domain" description="GST N-terminal" evidence="5">
    <location>
        <begin position="124"/>
        <end position="207"/>
    </location>
</feature>
<dbReference type="InterPro" id="IPR040079">
    <property type="entry name" value="Glutathione_S-Trfase"/>
</dbReference>
<keyword evidence="7" id="KW-1185">Reference proteome</keyword>
<protein>
    <recommendedName>
        <fullName evidence="1">glutathione transferase</fullName>
        <ecNumber evidence="1">2.5.1.18</ecNumber>
    </recommendedName>
</protein>
<evidence type="ECO:0000256" key="4">
    <source>
        <dbReference type="ARBA" id="ARBA00047960"/>
    </source>
</evidence>
<organism evidence="6 7">
    <name type="scientific">Allacma fusca</name>
    <dbReference type="NCBI Taxonomy" id="39272"/>
    <lineage>
        <taxon>Eukaryota</taxon>
        <taxon>Metazoa</taxon>
        <taxon>Ecdysozoa</taxon>
        <taxon>Arthropoda</taxon>
        <taxon>Hexapoda</taxon>
        <taxon>Collembola</taxon>
        <taxon>Symphypleona</taxon>
        <taxon>Sminthuridae</taxon>
        <taxon>Allacma</taxon>
    </lineage>
</organism>
<reference evidence="6" key="1">
    <citation type="submission" date="2021-06" db="EMBL/GenBank/DDBJ databases">
        <authorList>
            <person name="Hodson N. C."/>
            <person name="Mongue J. A."/>
            <person name="Jaron S. K."/>
        </authorList>
    </citation>
    <scope>NUCLEOTIDE SEQUENCE</scope>
</reference>
<dbReference type="PANTHER" id="PTHR11571">
    <property type="entry name" value="GLUTATHIONE S-TRANSFERASE"/>
    <property type="match status" value="1"/>
</dbReference>
<evidence type="ECO:0000259" key="5">
    <source>
        <dbReference type="PROSITE" id="PS50404"/>
    </source>
</evidence>
<dbReference type="CDD" id="cd03039">
    <property type="entry name" value="GST_N_Sigma_like"/>
    <property type="match status" value="2"/>
</dbReference>
<keyword evidence="2" id="KW-0808">Transferase</keyword>
<dbReference type="InterPro" id="IPR050213">
    <property type="entry name" value="GST_superfamily"/>
</dbReference>